<proteinExistence type="predicted"/>
<dbReference type="OrthoDB" id="370375at2"/>
<feature type="transmembrane region" description="Helical" evidence="1">
    <location>
        <begin position="91"/>
        <end position="112"/>
    </location>
</feature>
<dbReference type="STRING" id="446462.Amir_6934"/>
<dbReference type="AlphaFoldDB" id="C6WR36"/>
<evidence type="ECO:0000256" key="1">
    <source>
        <dbReference type="SAM" id="Phobius"/>
    </source>
</evidence>
<dbReference type="EMBL" id="CP001630">
    <property type="protein sequence ID" value="ACU40729.1"/>
    <property type="molecule type" value="Genomic_DNA"/>
</dbReference>
<evidence type="ECO:0000313" key="2">
    <source>
        <dbReference type="EMBL" id="ACU40729.1"/>
    </source>
</evidence>
<reference evidence="2 3" key="1">
    <citation type="journal article" date="2009" name="Stand. Genomic Sci.">
        <title>Complete genome sequence of Actinosynnema mirum type strain (101).</title>
        <authorList>
            <person name="Land M."/>
            <person name="Lapidus A."/>
            <person name="Mayilraj S."/>
            <person name="Chen F."/>
            <person name="Copeland A."/>
            <person name="Del Rio T.G."/>
            <person name="Nolan M."/>
            <person name="Lucas S."/>
            <person name="Tice H."/>
            <person name="Cheng J.F."/>
            <person name="Chertkov O."/>
            <person name="Bruce D."/>
            <person name="Goodwin L."/>
            <person name="Pitluck S."/>
            <person name="Rohde M."/>
            <person name="Goker M."/>
            <person name="Pati A."/>
            <person name="Ivanova N."/>
            <person name="Mavromatis K."/>
            <person name="Chen A."/>
            <person name="Palaniappan K."/>
            <person name="Hauser L."/>
            <person name="Chang Y.J."/>
            <person name="Jeffries C.C."/>
            <person name="Brettin T."/>
            <person name="Detter J.C."/>
            <person name="Han C."/>
            <person name="Chain P."/>
            <person name="Tindall B.J."/>
            <person name="Bristow J."/>
            <person name="Eisen J.A."/>
            <person name="Markowitz V."/>
            <person name="Hugenholtz P."/>
            <person name="Kyrpides N.C."/>
            <person name="Klenk H.P."/>
        </authorList>
    </citation>
    <scope>NUCLEOTIDE SEQUENCE [LARGE SCALE GENOMIC DNA]</scope>
    <source>
        <strain evidence="3">ATCC 29888 / DSM 43827 / JCM 3225 / NBRC 14064 / NCIMB 13271 / NRRL B-12336 / IMRU 3971 / 101</strain>
    </source>
</reference>
<dbReference type="HOGENOM" id="CLU_124431_1_0_11"/>
<keyword evidence="1" id="KW-1133">Transmembrane helix</keyword>
<sequence length="129" mass="13914">MVALALAELVVVLHYAALVFLVVGGFLARRWRWLVYPHVAMAAWGLSVVVFALDCPLTMLENELRVLGGEPPLTRGFIDTYIDGVLYPESLATPVQVLVAVLVLGSWLSLVASRRSAAPSENAVGRSPS</sequence>
<keyword evidence="1" id="KW-0472">Membrane</keyword>
<organism evidence="2 3">
    <name type="scientific">Actinosynnema mirum (strain ATCC 29888 / DSM 43827 / JCM 3225 / NBRC 14064 / NCIMB 13271 / NRRL B-12336 / IMRU 3971 / 101)</name>
    <dbReference type="NCBI Taxonomy" id="446462"/>
    <lineage>
        <taxon>Bacteria</taxon>
        <taxon>Bacillati</taxon>
        <taxon>Actinomycetota</taxon>
        <taxon>Actinomycetes</taxon>
        <taxon>Pseudonocardiales</taxon>
        <taxon>Pseudonocardiaceae</taxon>
        <taxon>Actinosynnema</taxon>
    </lineage>
</organism>
<feature type="transmembrane region" description="Helical" evidence="1">
    <location>
        <begin position="34"/>
        <end position="53"/>
    </location>
</feature>
<gene>
    <name evidence="2" type="ordered locus">Amir_6934</name>
</gene>
<name>C6WR36_ACTMD</name>
<dbReference type="eggNOG" id="ENOG5032SH9">
    <property type="taxonomic scope" value="Bacteria"/>
</dbReference>
<feature type="transmembrane region" description="Helical" evidence="1">
    <location>
        <begin position="6"/>
        <end position="27"/>
    </location>
</feature>
<dbReference type="RefSeq" id="WP_015805606.1">
    <property type="nucleotide sequence ID" value="NC_013093.1"/>
</dbReference>
<dbReference type="InterPro" id="IPR021218">
    <property type="entry name" value="DUF2784"/>
</dbReference>
<evidence type="ECO:0000313" key="3">
    <source>
        <dbReference type="Proteomes" id="UP000002213"/>
    </source>
</evidence>
<protein>
    <recommendedName>
        <fullName evidence="4">DUF2784 domain-containing protein</fullName>
    </recommendedName>
</protein>
<dbReference type="Proteomes" id="UP000002213">
    <property type="component" value="Chromosome"/>
</dbReference>
<evidence type="ECO:0008006" key="4">
    <source>
        <dbReference type="Google" id="ProtNLM"/>
    </source>
</evidence>
<keyword evidence="1" id="KW-0812">Transmembrane</keyword>
<dbReference type="KEGG" id="ami:Amir_6934"/>
<keyword evidence="3" id="KW-1185">Reference proteome</keyword>
<accession>C6WR36</accession>
<dbReference type="Pfam" id="PF10861">
    <property type="entry name" value="DUF2784"/>
    <property type="match status" value="1"/>
</dbReference>